<accession>A0A0G4HGR6</accession>
<dbReference type="GO" id="GO:0012505">
    <property type="term" value="C:endomembrane system"/>
    <property type="evidence" value="ECO:0007669"/>
    <property type="project" value="UniProtKB-SubCell"/>
</dbReference>
<organism evidence="10">
    <name type="scientific">Chromera velia CCMP2878</name>
    <dbReference type="NCBI Taxonomy" id="1169474"/>
    <lineage>
        <taxon>Eukaryota</taxon>
        <taxon>Sar</taxon>
        <taxon>Alveolata</taxon>
        <taxon>Colpodellida</taxon>
        <taxon>Chromeraceae</taxon>
        <taxon>Chromera</taxon>
    </lineage>
</organism>
<keyword evidence="3 8" id="KW-0812">Transmembrane</keyword>
<feature type="compositionally biased region" description="Polar residues" evidence="7">
    <location>
        <begin position="365"/>
        <end position="376"/>
    </location>
</feature>
<feature type="transmembrane region" description="Helical" evidence="8">
    <location>
        <begin position="505"/>
        <end position="523"/>
    </location>
</feature>
<evidence type="ECO:0000256" key="8">
    <source>
        <dbReference type="SAM" id="Phobius"/>
    </source>
</evidence>
<keyword evidence="2" id="KW-0813">Transport</keyword>
<dbReference type="GO" id="GO:0005774">
    <property type="term" value="C:vacuolar membrane"/>
    <property type="evidence" value="ECO:0007669"/>
    <property type="project" value="UniProtKB-ARBA"/>
</dbReference>
<dbReference type="GO" id="GO:0006874">
    <property type="term" value="P:intracellular calcium ion homeostasis"/>
    <property type="evidence" value="ECO:0007669"/>
    <property type="project" value="TreeGrafter"/>
</dbReference>
<proteinExistence type="predicted"/>
<feature type="domain" description="Sodium/calcium exchanger membrane region" evidence="9">
    <location>
        <begin position="179"/>
        <end position="333"/>
    </location>
</feature>
<evidence type="ECO:0000256" key="7">
    <source>
        <dbReference type="SAM" id="MobiDB-lite"/>
    </source>
</evidence>
<dbReference type="EMBL" id="CDMZ01002650">
    <property type="protein sequence ID" value="CEM43281.1"/>
    <property type="molecule type" value="Genomic_DNA"/>
</dbReference>
<evidence type="ECO:0000256" key="4">
    <source>
        <dbReference type="ARBA" id="ARBA00022989"/>
    </source>
</evidence>
<sequence length="528" mass="57386">MQDYRNARAFIRSTSMIRNNANERIEEHKKYRHQQKRSSVCVVNDPGRFRDFQSPLQQRDSTKGTLPSVHTSGPFDPPNKTISEPPNASGTMKRHTIDSPTAAPFDAEPSSHYESFPPHGEEPGVHGLEGDTGGDWIKKPFSVSEDLTGVKDMLFTKLNILLIFVPLGALSSFLHWGELATFSLNFIALIPLAALLGEATEELALHTGETIGGLLNATFGNAVEMILVVQSLRLNLVTVVQGTLLGSILSNLLLVLGTSLWLGGCYFKVQKFNVEGARSNAGLLLLACLTIALPTVYKEAGRDEAEDGVALQISHIVAIIAIVVYVLFIYFQLFTHVDLFTGPSEEDQEASKEKEREGVAPRGSNGVTPSVDSTLQKVPEEGEEEAEDDDEEDAEVPNMSWKAAATVLFAVTCLTAYQSELLVGTIEEVTERWKIPEAFIGVILLPIVGNACEHLTAVSVAMKNKLDLTLGVAVGSSTQIALFVTPFAVLVGWAMGVEMTLDFRLMETCIMILSSLIVISQLVSQGIS</sequence>
<comment type="subcellular location">
    <subcellularLocation>
        <location evidence="1">Endomembrane system</location>
        <topology evidence="1">Multi-pass membrane protein</topology>
    </subcellularLocation>
</comment>
<dbReference type="InterPro" id="IPR004837">
    <property type="entry name" value="NaCa_Exmemb"/>
</dbReference>
<evidence type="ECO:0000313" key="10">
    <source>
        <dbReference type="EMBL" id="CEM43281.1"/>
    </source>
</evidence>
<dbReference type="PANTHER" id="PTHR31503">
    <property type="entry name" value="VACUOLAR CALCIUM ION TRANSPORTER"/>
    <property type="match status" value="1"/>
</dbReference>
<feature type="transmembrane region" description="Helical" evidence="8">
    <location>
        <begin position="309"/>
        <end position="331"/>
    </location>
</feature>
<dbReference type="PhylomeDB" id="A0A0G4HGR6"/>
<feature type="domain" description="Sodium/calcium exchanger membrane region" evidence="9">
    <location>
        <begin position="407"/>
        <end position="519"/>
    </location>
</feature>
<feature type="compositionally biased region" description="Polar residues" evidence="7">
    <location>
        <begin position="54"/>
        <end position="71"/>
    </location>
</feature>
<keyword evidence="4 8" id="KW-1133">Transmembrane helix</keyword>
<dbReference type="GO" id="GO:0015369">
    <property type="term" value="F:calcium:proton antiporter activity"/>
    <property type="evidence" value="ECO:0007669"/>
    <property type="project" value="TreeGrafter"/>
</dbReference>
<evidence type="ECO:0000256" key="6">
    <source>
        <dbReference type="ARBA" id="ARBA00023136"/>
    </source>
</evidence>
<evidence type="ECO:0000256" key="1">
    <source>
        <dbReference type="ARBA" id="ARBA00004127"/>
    </source>
</evidence>
<feature type="transmembrane region" description="Helical" evidence="8">
    <location>
        <begin position="244"/>
        <end position="267"/>
    </location>
</feature>
<dbReference type="Pfam" id="PF01699">
    <property type="entry name" value="Na_Ca_ex"/>
    <property type="match status" value="2"/>
</dbReference>
<evidence type="ECO:0000256" key="5">
    <source>
        <dbReference type="ARBA" id="ARBA00023065"/>
    </source>
</evidence>
<protein>
    <recommendedName>
        <fullName evidence="9">Sodium/calcium exchanger membrane region domain-containing protein</fullName>
    </recommendedName>
</protein>
<feature type="compositionally biased region" description="Acidic residues" evidence="7">
    <location>
        <begin position="381"/>
        <end position="395"/>
    </location>
</feature>
<name>A0A0G4HGR6_9ALVE</name>
<feature type="transmembrane region" description="Helical" evidence="8">
    <location>
        <begin position="468"/>
        <end position="493"/>
    </location>
</feature>
<evidence type="ECO:0000256" key="3">
    <source>
        <dbReference type="ARBA" id="ARBA00022692"/>
    </source>
</evidence>
<feature type="region of interest" description="Disordered" evidence="7">
    <location>
        <begin position="344"/>
        <end position="396"/>
    </location>
</feature>
<reference evidence="10" key="1">
    <citation type="submission" date="2014-11" db="EMBL/GenBank/DDBJ databases">
        <authorList>
            <person name="Otto D Thomas"/>
            <person name="Naeem Raeece"/>
        </authorList>
    </citation>
    <scope>NUCLEOTIDE SEQUENCE</scope>
</reference>
<dbReference type="VEuPathDB" id="CryptoDB:Cvel_27425"/>
<dbReference type="Gene3D" id="1.20.1420.30">
    <property type="entry name" value="NCX, central ion-binding region"/>
    <property type="match status" value="2"/>
</dbReference>
<evidence type="ECO:0000259" key="9">
    <source>
        <dbReference type="Pfam" id="PF01699"/>
    </source>
</evidence>
<dbReference type="AlphaFoldDB" id="A0A0G4HGR6"/>
<feature type="transmembrane region" description="Helical" evidence="8">
    <location>
        <begin position="279"/>
        <end position="297"/>
    </location>
</feature>
<gene>
    <name evidence="10" type="ORF">Cvel_27425</name>
</gene>
<evidence type="ECO:0000256" key="2">
    <source>
        <dbReference type="ARBA" id="ARBA00022448"/>
    </source>
</evidence>
<dbReference type="InterPro" id="IPR044880">
    <property type="entry name" value="NCX_ion-bd_dom_sf"/>
</dbReference>
<keyword evidence="5" id="KW-0406">Ion transport</keyword>
<dbReference type="InterPro" id="IPR004713">
    <property type="entry name" value="CaH_exchang"/>
</dbReference>
<feature type="transmembrane region" description="Helical" evidence="8">
    <location>
        <begin position="158"/>
        <end position="176"/>
    </location>
</feature>
<feature type="region of interest" description="Disordered" evidence="7">
    <location>
        <begin position="28"/>
        <end position="131"/>
    </location>
</feature>
<feature type="compositionally biased region" description="Polar residues" evidence="7">
    <location>
        <begin position="80"/>
        <end position="90"/>
    </location>
</feature>
<feature type="transmembrane region" description="Helical" evidence="8">
    <location>
        <begin position="438"/>
        <end position="462"/>
    </location>
</feature>
<keyword evidence="6 8" id="KW-0472">Membrane</keyword>
<feature type="compositionally biased region" description="Basic and acidic residues" evidence="7">
    <location>
        <begin position="349"/>
        <end position="359"/>
    </location>
</feature>
<dbReference type="PANTHER" id="PTHR31503:SF22">
    <property type="entry name" value="VACUOLAR CALCIUM ION TRANSPORTER"/>
    <property type="match status" value="1"/>
</dbReference>